<dbReference type="GO" id="GO:0006355">
    <property type="term" value="P:regulation of DNA-templated transcription"/>
    <property type="evidence" value="ECO:0007669"/>
    <property type="project" value="InterPro"/>
</dbReference>
<dbReference type="SUPFAM" id="SSF57850">
    <property type="entry name" value="RING/U-box"/>
    <property type="match status" value="1"/>
</dbReference>
<dbReference type="Pfam" id="PF05920">
    <property type="entry name" value="Homeobox_KN"/>
    <property type="match status" value="1"/>
</dbReference>
<accession>A0AAD3CJ45</accession>
<dbReference type="CDD" id="cd00086">
    <property type="entry name" value="homeodomain"/>
    <property type="match status" value="1"/>
</dbReference>
<dbReference type="GO" id="GO:0008270">
    <property type="term" value="F:zinc ion binding"/>
    <property type="evidence" value="ECO:0007669"/>
    <property type="project" value="UniProtKB-KW"/>
</dbReference>
<dbReference type="SUPFAM" id="SSF46689">
    <property type="entry name" value="Homeodomain-like"/>
    <property type="match status" value="1"/>
</dbReference>
<reference evidence="9 10" key="1">
    <citation type="journal article" date="2021" name="Sci. Rep.">
        <title>The genome of the diatom Chaetoceros tenuissimus carries an ancient integrated fragment of an extant virus.</title>
        <authorList>
            <person name="Hongo Y."/>
            <person name="Kimura K."/>
            <person name="Takaki Y."/>
            <person name="Yoshida Y."/>
            <person name="Baba S."/>
            <person name="Kobayashi G."/>
            <person name="Nagasaki K."/>
            <person name="Hano T."/>
            <person name="Tomaru Y."/>
        </authorList>
    </citation>
    <scope>NUCLEOTIDE SEQUENCE [LARGE SCALE GENOMIC DNA]</scope>
    <source>
        <strain evidence="9 10">NIES-3715</strain>
    </source>
</reference>
<dbReference type="InterPro" id="IPR001356">
    <property type="entry name" value="HD"/>
</dbReference>
<dbReference type="SMART" id="SM00389">
    <property type="entry name" value="HOX"/>
    <property type="match status" value="1"/>
</dbReference>
<dbReference type="GO" id="GO:0005634">
    <property type="term" value="C:nucleus"/>
    <property type="evidence" value="ECO:0007669"/>
    <property type="project" value="UniProtKB-SubCell"/>
</dbReference>
<keyword evidence="5" id="KW-0863">Zinc-finger</keyword>
<keyword evidence="2 4" id="KW-0371">Homeobox</keyword>
<evidence type="ECO:0000259" key="7">
    <source>
        <dbReference type="PROSITE" id="PS50071"/>
    </source>
</evidence>
<evidence type="ECO:0000256" key="3">
    <source>
        <dbReference type="ARBA" id="ARBA00023242"/>
    </source>
</evidence>
<dbReference type="InterPro" id="IPR001841">
    <property type="entry name" value="Znf_RING"/>
</dbReference>
<comment type="subcellular location">
    <subcellularLocation>
        <location evidence="4">Nucleus</location>
    </subcellularLocation>
</comment>
<dbReference type="EMBL" id="BLLK01000022">
    <property type="protein sequence ID" value="GFH46090.1"/>
    <property type="molecule type" value="Genomic_DNA"/>
</dbReference>
<name>A0AAD3CJ45_9STRA</name>
<gene>
    <name evidence="9" type="ORF">CTEN210_02564</name>
</gene>
<evidence type="ECO:0000256" key="2">
    <source>
        <dbReference type="ARBA" id="ARBA00023155"/>
    </source>
</evidence>
<dbReference type="PROSITE" id="PS50071">
    <property type="entry name" value="HOMEOBOX_2"/>
    <property type="match status" value="1"/>
</dbReference>
<dbReference type="GO" id="GO:0003677">
    <property type="term" value="F:DNA binding"/>
    <property type="evidence" value="ECO:0007669"/>
    <property type="project" value="UniProtKB-UniRule"/>
</dbReference>
<dbReference type="InterPro" id="IPR008422">
    <property type="entry name" value="KN_HD"/>
</dbReference>
<feature type="compositionally biased region" description="Polar residues" evidence="6">
    <location>
        <begin position="248"/>
        <end position="257"/>
    </location>
</feature>
<feature type="region of interest" description="Disordered" evidence="6">
    <location>
        <begin position="107"/>
        <end position="137"/>
    </location>
</feature>
<dbReference type="PANTHER" id="PTHR11850">
    <property type="entry name" value="HOMEOBOX PROTEIN TRANSCRIPTION FACTORS"/>
    <property type="match status" value="1"/>
</dbReference>
<feature type="domain" description="RING-type" evidence="8">
    <location>
        <begin position="487"/>
        <end position="528"/>
    </location>
</feature>
<feature type="region of interest" description="Disordered" evidence="6">
    <location>
        <begin position="1"/>
        <end position="21"/>
    </location>
</feature>
<evidence type="ECO:0000259" key="8">
    <source>
        <dbReference type="PROSITE" id="PS50089"/>
    </source>
</evidence>
<keyword evidence="10" id="KW-1185">Reference proteome</keyword>
<organism evidence="9 10">
    <name type="scientific">Chaetoceros tenuissimus</name>
    <dbReference type="NCBI Taxonomy" id="426638"/>
    <lineage>
        <taxon>Eukaryota</taxon>
        <taxon>Sar</taxon>
        <taxon>Stramenopiles</taxon>
        <taxon>Ochrophyta</taxon>
        <taxon>Bacillariophyta</taxon>
        <taxon>Coscinodiscophyceae</taxon>
        <taxon>Chaetocerotophycidae</taxon>
        <taxon>Chaetocerotales</taxon>
        <taxon>Chaetocerotaceae</taxon>
        <taxon>Chaetoceros</taxon>
    </lineage>
</organism>
<dbReference type="InterPro" id="IPR050224">
    <property type="entry name" value="TALE_homeobox"/>
</dbReference>
<dbReference type="InterPro" id="IPR009057">
    <property type="entry name" value="Homeodomain-like_sf"/>
</dbReference>
<evidence type="ECO:0000256" key="1">
    <source>
        <dbReference type="ARBA" id="ARBA00023125"/>
    </source>
</evidence>
<dbReference type="InterPro" id="IPR013083">
    <property type="entry name" value="Znf_RING/FYVE/PHD"/>
</dbReference>
<keyword evidence="1 4" id="KW-0238">DNA-binding</keyword>
<dbReference type="AlphaFoldDB" id="A0AAD3CJ45"/>
<evidence type="ECO:0000256" key="6">
    <source>
        <dbReference type="SAM" id="MobiDB-lite"/>
    </source>
</evidence>
<keyword evidence="5" id="KW-0479">Metal-binding</keyword>
<feature type="compositionally biased region" description="Basic and acidic residues" evidence="6">
    <location>
        <begin position="8"/>
        <end position="20"/>
    </location>
</feature>
<dbReference type="Gene3D" id="1.10.10.60">
    <property type="entry name" value="Homeodomain-like"/>
    <property type="match status" value="1"/>
</dbReference>
<keyword evidence="5" id="KW-0862">Zinc</keyword>
<evidence type="ECO:0000256" key="5">
    <source>
        <dbReference type="PROSITE-ProRule" id="PRU00175"/>
    </source>
</evidence>
<feature type="region of interest" description="Disordered" evidence="6">
    <location>
        <begin position="212"/>
        <end position="257"/>
    </location>
</feature>
<dbReference type="PROSITE" id="PS50089">
    <property type="entry name" value="ZF_RING_2"/>
    <property type="match status" value="1"/>
</dbReference>
<dbReference type="Proteomes" id="UP001054902">
    <property type="component" value="Unassembled WGS sequence"/>
</dbReference>
<evidence type="ECO:0000313" key="9">
    <source>
        <dbReference type="EMBL" id="GFH46090.1"/>
    </source>
</evidence>
<comment type="caution">
    <text evidence="9">The sequence shown here is derived from an EMBL/GenBank/DDBJ whole genome shotgun (WGS) entry which is preliminary data.</text>
</comment>
<keyword evidence="3 4" id="KW-0539">Nucleus</keyword>
<proteinExistence type="predicted"/>
<protein>
    <submittedName>
        <fullName evidence="9">Uncharacterized protein</fullName>
    </submittedName>
</protein>
<feature type="domain" description="Homeobox" evidence="7">
    <location>
        <begin position="11"/>
        <end position="76"/>
    </location>
</feature>
<feature type="compositionally biased region" description="Polar residues" evidence="6">
    <location>
        <begin position="221"/>
        <end position="240"/>
    </location>
</feature>
<feature type="DNA-binding region" description="Homeobox" evidence="4">
    <location>
        <begin position="13"/>
        <end position="77"/>
    </location>
</feature>
<sequence length="541" mass="58287">MADDSDNEGGKKTGKSRRELPAGAVATLKAWLLSPEHFTHPYPTPQDQIMLMQKTGIDKKQLKNWFTNARRRIWKPMLKKQLEQGKIQQSGAGGVVTLNTTGAPGMMPPAAGADYAAPHGQVPDMQQSYQMQQPPQQQYDQYGQPISYVQQPPQQSQQYGAQPNYYGQTQAPVQQYNQSDMHPASSSTNLNKTDSHAVLMELFARDQDLVRKQASRDRGQDNNQNPEAMNGQNGTASQHPMGSKVAGGTSTFNKNGSVTSMNSWPHFSSVSSLNNLGTMTGVKSITNMSAADLANQGTLNNKGNLAQVKSIENMGRADSYAFLEVFFENPSSNNLQGMSGATGGSMRGIKREREEEDNIGLSLDGEDTASPAGVSAPSTLTSAVGAPVPAPLPANEEKEGLKRAYDDALAARGLISVSRSSENLTELPKKFQRTISQDYLKSMVNGGSGTTFTTFSFSAPPPSAEKPVENPISEEKETVQVAANAVCGICREKNVDTQIKPCGCLFHGTCFRKSSLEGGRSPTCPFCSSMVTSAILCVPQE</sequence>
<dbReference type="Gene3D" id="3.30.40.10">
    <property type="entry name" value="Zinc/RING finger domain, C3HC4 (zinc finger)"/>
    <property type="match status" value="1"/>
</dbReference>
<evidence type="ECO:0000313" key="10">
    <source>
        <dbReference type="Proteomes" id="UP001054902"/>
    </source>
</evidence>
<evidence type="ECO:0000256" key="4">
    <source>
        <dbReference type="PROSITE-ProRule" id="PRU00108"/>
    </source>
</evidence>
<dbReference type="SMART" id="SM00184">
    <property type="entry name" value="RING"/>
    <property type="match status" value="1"/>
</dbReference>